<sequence length="80" mass="9645">MSDPRSYWSFIIMSDDLLLSLENKLDKLILLCNRLQQENTELKARESEWQRERQRLIEKNELARSRVEAMITHLRNLDAE</sequence>
<dbReference type="HOGENOM" id="CLU_175555_0_1_6"/>
<evidence type="ECO:0000313" key="2">
    <source>
        <dbReference type="EMBL" id="ACE84242.1"/>
    </source>
</evidence>
<dbReference type="EMBL" id="CP000934">
    <property type="protein sequence ID" value="ACE84242.1"/>
    <property type="molecule type" value="Genomic_DNA"/>
</dbReference>
<reference evidence="2 3" key="1">
    <citation type="journal article" date="2008" name="J. Bacteriol.">
        <title>Insights into plant cell wall degradation from the genome sequence of the soil bacterium Cellvibrio japonicus.</title>
        <authorList>
            <person name="Deboy R.T."/>
            <person name="Mongodin E.F."/>
            <person name="Fouts D.E."/>
            <person name="Tailford L.E."/>
            <person name="Khouri H."/>
            <person name="Emerson J.B."/>
            <person name="Mohamoud Y."/>
            <person name="Watkins K."/>
            <person name="Henrissat B."/>
            <person name="Gilbert H.J."/>
            <person name="Nelson K.E."/>
        </authorList>
    </citation>
    <scope>NUCLEOTIDE SEQUENCE [LARGE SCALE GENOMIC DNA]</scope>
    <source>
        <strain evidence="2 3">Ueda107</strain>
    </source>
</reference>
<dbReference type="STRING" id="498211.CJA_0292"/>
<organism evidence="2 3">
    <name type="scientific">Cellvibrio japonicus (strain Ueda107)</name>
    <name type="common">Pseudomonas fluorescens subsp. cellulosa</name>
    <dbReference type="NCBI Taxonomy" id="498211"/>
    <lineage>
        <taxon>Bacteria</taxon>
        <taxon>Pseudomonadati</taxon>
        <taxon>Pseudomonadota</taxon>
        <taxon>Gammaproteobacteria</taxon>
        <taxon>Cellvibrionales</taxon>
        <taxon>Cellvibrionaceae</taxon>
        <taxon>Cellvibrio</taxon>
    </lineage>
</organism>
<accession>B3PH95</accession>
<protein>
    <recommendedName>
        <fullName evidence="4">TIGR02449 family protein</fullName>
    </recommendedName>
</protein>
<feature type="coiled-coil region" evidence="1">
    <location>
        <begin position="18"/>
        <end position="59"/>
    </location>
</feature>
<dbReference type="InterPro" id="IPR012662">
    <property type="entry name" value="CHP02449"/>
</dbReference>
<name>B3PH95_CELJU</name>
<dbReference type="KEGG" id="cja:CJA_0292"/>
<dbReference type="Proteomes" id="UP000001036">
    <property type="component" value="Chromosome"/>
</dbReference>
<dbReference type="AlphaFoldDB" id="B3PH95"/>
<evidence type="ECO:0000256" key="1">
    <source>
        <dbReference type="SAM" id="Coils"/>
    </source>
</evidence>
<proteinExistence type="predicted"/>
<evidence type="ECO:0008006" key="4">
    <source>
        <dbReference type="Google" id="ProtNLM"/>
    </source>
</evidence>
<keyword evidence="3" id="KW-1185">Reference proteome</keyword>
<keyword evidence="1" id="KW-0175">Coiled coil</keyword>
<gene>
    <name evidence="2" type="ordered locus">CJA_0292</name>
</gene>
<dbReference type="eggNOG" id="ENOG5033A9M">
    <property type="taxonomic scope" value="Bacteria"/>
</dbReference>
<evidence type="ECO:0000313" key="3">
    <source>
        <dbReference type="Proteomes" id="UP000001036"/>
    </source>
</evidence>
<dbReference type="NCBIfam" id="TIGR02449">
    <property type="entry name" value="TIGR02449 family protein"/>
    <property type="match status" value="1"/>
</dbReference>